<name>A0A5N5ESV4_9ACTN</name>
<dbReference type="Proteomes" id="UP000326907">
    <property type="component" value="Unassembled WGS sequence"/>
</dbReference>
<accession>A0A5N5ESV4</accession>
<keyword evidence="3" id="KW-1185">Reference proteome</keyword>
<evidence type="ECO:0000313" key="2">
    <source>
        <dbReference type="EMBL" id="KAB2591792.1"/>
    </source>
</evidence>
<dbReference type="EMBL" id="VYUA01000011">
    <property type="protein sequence ID" value="KAB2591792.1"/>
    <property type="molecule type" value="Genomic_DNA"/>
</dbReference>
<feature type="region of interest" description="Disordered" evidence="1">
    <location>
        <begin position="21"/>
        <end position="64"/>
    </location>
</feature>
<gene>
    <name evidence="2" type="ORF">F5983_15135</name>
</gene>
<reference evidence="2 3" key="1">
    <citation type="submission" date="2019-09" db="EMBL/GenBank/DDBJ databases">
        <authorList>
            <person name="Liu P."/>
        </authorList>
    </citation>
    <scope>NUCLEOTIDE SEQUENCE [LARGE SCALE GENOMIC DNA]</scope>
    <source>
        <strain evidence="2 3">TRM68085</strain>
    </source>
</reference>
<proteinExistence type="predicted"/>
<comment type="caution">
    <text evidence="2">The sequence shown here is derived from an EMBL/GenBank/DDBJ whole genome shotgun (WGS) entry which is preliminary data.</text>
</comment>
<evidence type="ECO:0000313" key="3">
    <source>
        <dbReference type="Proteomes" id="UP000326907"/>
    </source>
</evidence>
<organism evidence="2 3">
    <name type="scientific">Streptomyces arboris</name>
    <dbReference type="NCBI Taxonomy" id="2600619"/>
    <lineage>
        <taxon>Bacteria</taxon>
        <taxon>Bacillati</taxon>
        <taxon>Actinomycetota</taxon>
        <taxon>Actinomycetes</taxon>
        <taxon>Kitasatosporales</taxon>
        <taxon>Streptomycetaceae</taxon>
        <taxon>Streptomyces</taxon>
    </lineage>
</organism>
<evidence type="ECO:0000256" key="1">
    <source>
        <dbReference type="SAM" id="MobiDB-lite"/>
    </source>
</evidence>
<dbReference type="RefSeq" id="WP_151510771.1">
    <property type="nucleotide sequence ID" value="NZ_VYUA01000011.1"/>
</dbReference>
<dbReference type="AlphaFoldDB" id="A0A5N5ESV4"/>
<sequence length="107" mass="11184">MRDAFGKVDAAALAQAGFARLAAPAPASSGEQNPDGVREREQRRAHVPPAARKARPGHCAAGRSRWTARACAKRSVPTEAVGSSCRQYAVTFAENAGQVSVTMPPPS</sequence>
<protein>
    <submittedName>
        <fullName evidence="2">Uncharacterized protein</fullName>
    </submittedName>
</protein>